<dbReference type="PANTHER" id="PTHR44464">
    <property type="entry name" value="WD REPEAT-CONTAINING PROTEIN 17"/>
    <property type="match status" value="1"/>
</dbReference>
<feature type="repeat" description="WD" evidence="3">
    <location>
        <begin position="621"/>
        <end position="655"/>
    </location>
</feature>
<reference evidence="5" key="1">
    <citation type="submission" date="2022-11" db="UniProtKB">
        <authorList>
            <consortium name="EnsemblMetazoa"/>
        </authorList>
    </citation>
    <scope>IDENTIFICATION</scope>
</reference>
<dbReference type="PANTHER" id="PTHR44464:SF1">
    <property type="entry name" value="WD REPEAT-CONTAINING PROTEIN 17"/>
    <property type="match status" value="1"/>
</dbReference>
<dbReference type="SMART" id="SM00320">
    <property type="entry name" value="WD40"/>
    <property type="match status" value="10"/>
</dbReference>
<protein>
    <recommendedName>
        <fullName evidence="7">WD repeat-containing protein 17</fullName>
    </recommendedName>
</protein>
<dbReference type="SUPFAM" id="SSF50978">
    <property type="entry name" value="WD40 repeat-like"/>
    <property type="match status" value="1"/>
</dbReference>
<feature type="repeat" description="WD" evidence="3">
    <location>
        <begin position="578"/>
        <end position="620"/>
    </location>
</feature>
<keyword evidence="1 3" id="KW-0853">WD repeat</keyword>
<evidence type="ECO:0000256" key="1">
    <source>
        <dbReference type="ARBA" id="ARBA00022574"/>
    </source>
</evidence>
<proteinExistence type="predicted"/>
<keyword evidence="2" id="KW-0677">Repeat</keyword>
<feature type="region of interest" description="Disordered" evidence="4">
    <location>
        <begin position="298"/>
        <end position="328"/>
    </location>
</feature>
<feature type="repeat" description="WD" evidence="3">
    <location>
        <begin position="535"/>
        <end position="577"/>
    </location>
</feature>
<dbReference type="OMA" id="GVFIWDI"/>
<dbReference type="PROSITE" id="PS00678">
    <property type="entry name" value="WD_REPEATS_1"/>
    <property type="match status" value="2"/>
</dbReference>
<evidence type="ECO:0000313" key="6">
    <source>
        <dbReference type="Proteomes" id="UP000887568"/>
    </source>
</evidence>
<dbReference type="GeneID" id="119733954"/>
<dbReference type="InterPro" id="IPR001680">
    <property type="entry name" value="WD40_rpt"/>
</dbReference>
<organism evidence="5 6">
    <name type="scientific">Patiria miniata</name>
    <name type="common">Bat star</name>
    <name type="synonym">Asterina miniata</name>
    <dbReference type="NCBI Taxonomy" id="46514"/>
    <lineage>
        <taxon>Eukaryota</taxon>
        <taxon>Metazoa</taxon>
        <taxon>Echinodermata</taxon>
        <taxon>Eleutherozoa</taxon>
        <taxon>Asterozoa</taxon>
        <taxon>Asteroidea</taxon>
        <taxon>Valvatacea</taxon>
        <taxon>Valvatida</taxon>
        <taxon>Asterinidae</taxon>
        <taxon>Patiria</taxon>
    </lineage>
</organism>
<dbReference type="OrthoDB" id="2161379at2759"/>
<evidence type="ECO:0000313" key="5">
    <source>
        <dbReference type="EnsemblMetazoa" id="XP_038063248.1"/>
    </source>
</evidence>
<dbReference type="InterPro" id="IPR015943">
    <property type="entry name" value="WD40/YVTN_repeat-like_dom_sf"/>
</dbReference>
<sequence length="1291" mass="143243">MKQVGLLSAGCQPWNSDVVATSGDRFAYCATLAIYVYQLDRNLNEFKLHAIMSEHKKTVTAIRWHPRRPDLFASAGCDNRLYLWDVAQECTVAMVEYAKCAPKCIDWCLLEQDSLTFIHGRGPLMLWPFSRGGELSPHREAQGFASDVCKFRWHHRGIGKAVFGHADGSLSFLNAGSKFYKHVMRPEPTNGSEEDDPVIDLEWDPLSDDYLLVANKRLGVRMIDGASRTAFMKFELPSAMATVKTLAWVPSAPGMFVTGDTNSGVLRLWSVSKSSPILSLSLKKMGFHALKVFSTSPNITSSKQSDTPLHRDVSSTSQASPPPSANTLNSYTLPPGHAVCTFLDGGVGLYDFGKRRWDFLRELGHVETIFDCKFKPDDANLIATASFDGTMKVWDVNTLTAVQTSPGNEGVIYCLSWAPADLNCIVAATSKNGAFIWDLTKGRILKRFMEHGKNSVFSVAWNQKDPKRIASCGGDNYCIVREADGKLLQKYKHPASVFGCDWSPNNKDMIATGCEDGKVRVFYIATATDQPLKAFLGHTAKVFNVKWSPLREGILCSGSDDGTIRVWDYTQDSCVIVLEGHGAPVRGLLWNPEIPYLLISGSWDYTIRVWDTRDGACLDNILDHGADVYGLTSHPNRPFVLASCSRDSTLRIWSLAPLVTTLQLSIIARKPLEEVIGTAEHSMAMSTSTVMAGRMSRELRLKLEQYKGDLDHNVALRWYSHLFAPPGGSRILWELVSVLNGQDDSLLPDDYSKGIMHAKHLIKFKASEAQELEMVKMTRPTSSGTGVKGREDKLREAANVHIRLGQVQRYCELMVEIHEWEKALSVAPAVSMDYWKKLTERYANFLASESSNDCVPYYIATGNIQRLVDYFSLHNQLKDAMLVAQVACEEGIAPTTSGRAGPSIPNEDQNGVAEPTEENVQRVNDVSWKLAELYFQDGHPIMAACCHLAVGNTRCALSKLIRGHELELAISVGRALEGSRHPDLIAMATQYLTRRCQRLGKWDLGLDLQSTLPNHEDLMICLCARCVSCSTEVNYLHQKAGLPSTTECTQKAQELEANGDVECVKYYLLSTTPERALELGITKITDKMCERNWTLQDVLPMITLLTNIRNDVLLQKSATKERTELLLLSHYLGALRAIRRGYNSIVLPLLRQSRHMLTKKDLDAEVAVPLSEEQVKNELEAWTAQRQYEERKLGSPDASPPSEAQAAIYSALMQRAGSEETELECGVDLVAGSRLPCHSDVHTSLLTGARIQGPVFFLEDGKSAIALNDALMWAKVNPFSPLGTGATINPF</sequence>
<feature type="compositionally biased region" description="Polar residues" evidence="4">
    <location>
        <begin position="298"/>
        <end position="307"/>
    </location>
</feature>
<dbReference type="PROSITE" id="PS50294">
    <property type="entry name" value="WD_REPEATS_REGION"/>
    <property type="match status" value="4"/>
</dbReference>
<name>A0A914AHV3_PATMI</name>
<dbReference type="Pfam" id="PF00400">
    <property type="entry name" value="WD40"/>
    <property type="match status" value="6"/>
</dbReference>
<keyword evidence="6" id="KW-1185">Reference proteome</keyword>
<accession>A0A914AHV3</accession>
<feature type="region of interest" description="Disordered" evidence="4">
    <location>
        <begin position="894"/>
        <end position="916"/>
    </location>
</feature>
<feature type="repeat" description="WD" evidence="3">
    <location>
        <begin position="52"/>
        <end position="94"/>
    </location>
</feature>
<dbReference type="InterPro" id="IPR036322">
    <property type="entry name" value="WD40_repeat_dom_sf"/>
</dbReference>
<dbReference type="RefSeq" id="XP_038063248.1">
    <property type="nucleotide sequence ID" value="XM_038207320.1"/>
</dbReference>
<evidence type="ECO:0000256" key="4">
    <source>
        <dbReference type="SAM" id="MobiDB-lite"/>
    </source>
</evidence>
<dbReference type="SUPFAM" id="SSF75011">
    <property type="entry name" value="3-carboxy-cis,cis-mucoante lactonizing enzyme"/>
    <property type="match status" value="1"/>
</dbReference>
<evidence type="ECO:0008006" key="7">
    <source>
        <dbReference type="Google" id="ProtNLM"/>
    </source>
</evidence>
<dbReference type="CDD" id="cd00200">
    <property type="entry name" value="WD40"/>
    <property type="match status" value="1"/>
</dbReference>
<dbReference type="Proteomes" id="UP000887568">
    <property type="component" value="Unplaced"/>
</dbReference>
<dbReference type="PROSITE" id="PS50082">
    <property type="entry name" value="WD_REPEATS_2"/>
    <property type="match status" value="5"/>
</dbReference>
<dbReference type="InterPro" id="IPR019775">
    <property type="entry name" value="WD40_repeat_CS"/>
</dbReference>
<dbReference type="InterPro" id="IPR020472">
    <property type="entry name" value="WD40_PAC1"/>
</dbReference>
<evidence type="ECO:0000256" key="3">
    <source>
        <dbReference type="PROSITE-ProRule" id="PRU00221"/>
    </source>
</evidence>
<feature type="repeat" description="WD" evidence="3">
    <location>
        <begin position="362"/>
        <end position="404"/>
    </location>
</feature>
<dbReference type="CTD" id="116966"/>
<dbReference type="EnsemblMetazoa" id="XM_038207320.1">
    <property type="protein sequence ID" value="XP_038063248.1"/>
    <property type="gene ID" value="LOC119733954"/>
</dbReference>
<dbReference type="Gene3D" id="2.130.10.10">
    <property type="entry name" value="YVTN repeat-like/Quinoprotein amine dehydrogenase"/>
    <property type="match status" value="3"/>
</dbReference>
<evidence type="ECO:0000256" key="2">
    <source>
        <dbReference type="ARBA" id="ARBA00022737"/>
    </source>
</evidence>
<dbReference type="PRINTS" id="PR00320">
    <property type="entry name" value="GPROTEINBRPT"/>
</dbReference>